<organism evidence="2 3">
    <name type="scientific">Parelaphostrongylus tenuis</name>
    <name type="common">Meningeal worm</name>
    <dbReference type="NCBI Taxonomy" id="148309"/>
    <lineage>
        <taxon>Eukaryota</taxon>
        <taxon>Metazoa</taxon>
        <taxon>Ecdysozoa</taxon>
        <taxon>Nematoda</taxon>
        <taxon>Chromadorea</taxon>
        <taxon>Rhabditida</taxon>
        <taxon>Rhabditina</taxon>
        <taxon>Rhabditomorpha</taxon>
        <taxon>Strongyloidea</taxon>
        <taxon>Metastrongylidae</taxon>
        <taxon>Parelaphostrongylus</taxon>
    </lineage>
</organism>
<feature type="compositionally biased region" description="Polar residues" evidence="1">
    <location>
        <begin position="47"/>
        <end position="62"/>
    </location>
</feature>
<feature type="region of interest" description="Disordered" evidence="1">
    <location>
        <begin position="1"/>
        <end position="70"/>
    </location>
</feature>
<evidence type="ECO:0000313" key="2">
    <source>
        <dbReference type="EMBL" id="KAJ1364446.1"/>
    </source>
</evidence>
<keyword evidence="3" id="KW-1185">Reference proteome</keyword>
<comment type="caution">
    <text evidence="2">The sequence shown here is derived from an EMBL/GenBank/DDBJ whole genome shotgun (WGS) entry which is preliminary data.</text>
</comment>
<dbReference type="AlphaFoldDB" id="A0AAD5N7P9"/>
<reference evidence="2" key="1">
    <citation type="submission" date="2021-06" db="EMBL/GenBank/DDBJ databases">
        <title>Parelaphostrongylus tenuis whole genome reference sequence.</title>
        <authorList>
            <person name="Garwood T.J."/>
            <person name="Larsen P.A."/>
            <person name="Fountain-Jones N.M."/>
            <person name="Garbe J.R."/>
            <person name="Macchietto M.G."/>
            <person name="Kania S.A."/>
            <person name="Gerhold R.W."/>
            <person name="Richards J.E."/>
            <person name="Wolf T.M."/>
        </authorList>
    </citation>
    <scope>NUCLEOTIDE SEQUENCE</scope>
    <source>
        <strain evidence="2">MNPRO001-30</strain>
        <tissue evidence="2">Meninges</tissue>
    </source>
</reference>
<dbReference type="Proteomes" id="UP001196413">
    <property type="component" value="Unassembled WGS sequence"/>
</dbReference>
<feature type="compositionally biased region" description="Gly residues" evidence="1">
    <location>
        <begin position="35"/>
        <end position="45"/>
    </location>
</feature>
<gene>
    <name evidence="2" type="ORF">KIN20_024546</name>
</gene>
<evidence type="ECO:0000313" key="3">
    <source>
        <dbReference type="Proteomes" id="UP001196413"/>
    </source>
</evidence>
<evidence type="ECO:0000256" key="1">
    <source>
        <dbReference type="SAM" id="MobiDB-lite"/>
    </source>
</evidence>
<proteinExistence type="predicted"/>
<name>A0AAD5N7P9_PARTN</name>
<protein>
    <submittedName>
        <fullName evidence="2">Uncharacterized protein</fullName>
    </submittedName>
</protein>
<dbReference type="EMBL" id="JAHQIW010004978">
    <property type="protein sequence ID" value="KAJ1364446.1"/>
    <property type="molecule type" value="Genomic_DNA"/>
</dbReference>
<accession>A0AAD5N7P9</accession>
<sequence length="70" mass="6947">MMMAATQKGEDSMHLSAISSSGRFRRGGTYSAGGAVAGRYGGGNSGQTSEGSECQCAEQASNCPAGPLGL</sequence>